<keyword evidence="1" id="KW-0812">Transmembrane</keyword>
<sequence>MEPNIELAKPRDFGEIISDTFLFIRQNFKGLLKSFFIFCGFFLVAGALAMCIMQYKTNYTVTRQVAGVPAEFGNISELAVSIIGVMVFALLGFTANMTTIICYVTLYKNKANIEPTTEEMWAYFKYYFLRVLGASIVIWLLLCAGYMVCLIPGIWLFPILGLIFPIMIIENASFGYAFSRAFKLISNNWWITAGAVFIVWLIAYCMMFFISLPLSLVNVSSMLLRPHVGPTVSMGQIVLGSVLQQLMQVILVIPTIGICLCYFNLTESKDGTSLLNRIDKFGGQNTQTDLPSEEY</sequence>
<evidence type="ECO:0008006" key="4">
    <source>
        <dbReference type="Google" id="ProtNLM"/>
    </source>
</evidence>
<evidence type="ECO:0000313" key="3">
    <source>
        <dbReference type="Proteomes" id="UP000286701"/>
    </source>
</evidence>
<reference evidence="2 3" key="1">
    <citation type="submission" date="2019-01" db="EMBL/GenBank/DDBJ databases">
        <title>Mucilaginibacter antarcticum sp. nov., isolated from antarctic soil.</title>
        <authorList>
            <person name="Yan Y.-Q."/>
            <person name="Du Z.-J."/>
        </authorList>
    </citation>
    <scope>NUCLEOTIDE SEQUENCE [LARGE SCALE GENOMIC DNA]</scope>
    <source>
        <strain evidence="2 3">F01003</strain>
    </source>
</reference>
<feature type="transmembrane region" description="Helical" evidence="1">
    <location>
        <begin position="190"/>
        <end position="217"/>
    </location>
</feature>
<feature type="transmembrane region" description="Helical" evidence="1">
    <location>
        <begin position="127"/>
        <end position="148"/>
    </location>
</feature>
<dbReference type="AlphaFoldDB" id="A0A3S3W605"/>
<keyword evidence="3" id="KW-1185">Reference proteome</keyword>
<dbReference type="RefSeq" id="WP_128535231.1">
    <property type="nucleotide sequence ID" value="NZ_SBIW01000008.1"/>
</dbReference>
<evidence type="ECO:0000256" key="1">
    <source>
        <dbReference type="SAM" id="Phobius"/>
    </source>
</evidence>
<proteinExistence type="predicted"/>
<protein>
    <recommendedName>
        <fullName evidence="4">Glycerophosphoryl diester phosphodiesterase membrane domain-containing protein</fullName>
    </recommendedName>
</protein>
<organism evidence="2 3">
    <name type="scientific">Mucilaginibacter gilvus</name>
    <dbReference type="NCBI Taxonomy" id="2305909"/>
    <lineage>
        <taxon>Bacteria</taxon>
        <taxon>Pseudomonadati</taxon>
        <taxon>Bacteroidota</taxon>
        <taxon>Sphingobacteriia</taxon>
        <taxon>Sphingobacteriales</taxon>
        <taxon>Sphingobacteriaceae</taxon>
        <taxon>Mucilaginibacter</taxon>
    </lineage>
</organism>
<dbReference type="EMBL" id="SBIW01000008">
    <property type="protein sequence ID" value="RWY49159.1"/>
    <property type="molecule type" value="Genomic_DNA"/>
</dbReference>
<dbReference type="Proteomes" id="UP000286701">
    <property type="component" value="Unassembled WGS sequence"/>
</dbReference>
<name>A0A3S3W605_9SPHI</name>
<comment type="caution">
    <text evidence="2">The sequence shown here is derived from an EMBL/GenBank/DDBJ whole genome shotgun (WGS) entry which is preliminary data.</text>
</comment>
<feature type="transmembrane region" description="Helical" evidence="1">
    <location>
        <begin position="78"/>
        <end position="106"/>
    </location>
</feature>
<feature type="transmembrane region" description="Helical" evidence="1">
    <location>
        <begin position="35"/>
        <end position="55"/>
    </location>
</feature>
<dbReference type="OrthoDB" id="1049480at2"/>
<gene>
    <name evidence="2" type="ORF">EPL05_17225</name>
</gene>
<feature type="transmembrane region" description="Helical" evidence="1">
    <location>
        <begin position="154"/>
        <end position="178"/>
    </location>
</feature>
<evidence type="ECO:0000313" key="2">
    <source>
        <dbReference type="EMBL" id="RWY49159.1"/>
    </source>
</evidence>
<keyword evidence="1" id="KW-1133">Transmembrane helix</keyword>
<accession>A0A3S3W605</accession>
<keyword evidence="1" id="KW-0472">Membrane</keyword>
<feature type="transmembrane region" description="Helical" evidence="1">
    <location>
        <begin position="237"/>
        <end position="263"/>
    </location>
</feature>